<dbReference type="GO" id="GO:0031146">
    <property type="term" value="P:SCF-dependent proteasomal ubiquitin-dependent protein catabolic process"/>
    <property type="evidence" value="ECO:0007669"/>
    <property type="project" value="TreeGrafter"/>
</dbReference>
<dbReference type="Proteomes" id="UP000054408">
    <property type="component" value="Unassembled WGS sequence"/>
</dbReference>
<proteinExistence type="predicted"/>
<dbReference type="InterPro" id="IPR006553">
    <property type="entry name" value="Leu-rich_rpt_Cys-con_subtyp"/>
</dbReference>
<dbReference type="EMBL" id="GL349443">
    <property type="protein sequence ID" value="KNC46519.1"/>
    <property type="molecule type" value="Genomic_DNA"/>
</dbReference>
<feature type="domain" description="F-box/LRR-repeat protein 15-like leucin rich repeat" evidence="1">
    <location>
        <begin position="416"/>
        <end position="541"/>
    </location>
</feature>
<evidence type="ECO:0000313" key="2">
    <source>
        <dbReference type="EMBL" id="KNC46519.1"/>
    </source>
</evidence>
<sequence>MECVASDQMVGEGENVWSWLPDELKLKVLMEMMPDGRRGGGADERSKRRLAWFARVREDQTRSDFRRKHALPAVAAEGIMGRTAVFSQAELLRLAGVCRDMRRIVWDGTLWRALHLAPVVRSMGTAPVLAELLPRIGGGLRELSLARCASLGLAASAVAACPRLQSLDLTGVFVSSASPAGGGGGGVDLAGLLAPLGGLEVLVLDECMLGESDLQAIESCVPKLRVLSLRDVRGVIQSPSAVSPLARAPQALEVLALDGCWRMSEALLLDVVRKHADSLRSLSVARCSDAVSNAALVAIGEAVGRELEEVIIDGCVKASSAGVVALVEACEGRALKTLSLGHCDFVRDEVVEAIARATPNLTYLSLEGCHRLNDEAVCAALRRLDSASGLVSLNLARCRKLTDNVLHTLADIGVMHLQSLDISECGYMRSRTLIELAGVTPAMRRVRLRRVNKVFTSSFMELIPLWPKLELIDLSGDSSLRNEAVLTMIAACPELQIVDLSALRITDEVLEAIASGLPKLVSLTLRRCRMITDAGVAALAGGCPALAYVDLFRATEVSEAGFEALASRGVYVNEWAVPKAAEEQGNNALGNEAFWGAREMMSAHGDAHFLRAIARLEGR</sequence>
<dbReference type="SMART" id="SM00367">
    <property type="entry name" value="LRR_CC"/>
    <property type="match status" value="9"/>
</dbReference>
<gene>
    <name evidence="2" type="ORF">AMSG_02955</name>
</gene>
<protein>
    <submittedName>
        <fullName evidence="2">F-box/LRR-repeat protein 20</fullName>
    </submittedName>
</protein>
<evidence type="ECO:0000313" key="3">
    <source>
        <dbReference type="Proteomes" id="UP000054408"/>
    </source>
</evidence>
<dbReference type="AlphaFoldDB" id="A0A0L0D2G6"/>
<dbReference type="OrthoDB" id="550575at2759"/>
<accession>A0A0L0D2G6</accession>
<dbReference type="RefSeq" id="XP_013760300.1">
    <property type="nucleotide sequence ID" value="XM_013904846.1"/>
</dbReference>
<organism evidence="2 3">
    <name type="scientific">Thecamonas trahens ATCC 50062</name>
    <dbReference type="NCBI Taxonomy" id="461836"/>
    <lineage>
        <taxon>Eukaryota</taxon>
        <taxon>Apusozoa</taxon>
        <taxon>Apusomonadida</taxon>
        <taxon>Apusomonadidae</taxon>
        <taxon>Thecamonas</taxon>
    </lineage>
</organism>
<dbReference type="GeneID" id="25562599"/>
<name>A0A0L0D2G6_THETB</name>
<dbReference type="SUPFAM" id="SSF52047">
    <property type="entry name" value="RNI-like"/>
    <property type="match status" value="1"/>
</dbReference>
<dbReference type="Gene3D" id="3.80.10.10">
    <property type="entry name" value="Ribonuclease Inhibitor"/>
    <property type="match status" value="3"/>
</dbReference>
<reference evidence="2 3" key="1">
    <citation type="submission" date="2010-05" db="EMBL/GenBank/DDBJ databases">
        <title>The Genome Sequence of Thecamonas trahens ATCC 50062.</title>
        <authorList>
            <consortium name="The Broad Institute Genome Sequencing Platform"/>
            <person name="Russ C."/>
            <person name="Cuomo C."/>
            <person name="Shea T."/>
            <person name="Young S.K."/>
            <person name="Zeng Q."/>
            <person name="Koehrsen M."/>
            <person name="Haas B."/>
            <person name="Borodovsky M."/>
            <person name="Guigo R."/>
            <person name="Alvarado L."/>
            <person name="Berlin A."/>
            <person name="Bochicchio J."/>
            <person name="Borenstein D."/>
            <person name="Chapman S."/>
            <person name="Chen Z."/>
            <person name="Freedman E."/>
            <person name="Gellesch M."/>
            <person name="Goldberg J."/>
            <person name="Griggs A."/>
            <person name="Gujja S."/>
            <person name="Heilman E."/>
            <person name="Heiman D."/>
            <person name="Hepburn T."/>
            <person name="Howarth C."/>
            <person name="Jen D."/>
            <person name="Larson L."/>
            <person name="Mehta T."/>
            <person name="Park D."/>
            <person name="Pearson M."/>
            <person name="Roberts A."/>
            <person name="Saif S."/>
            <person name="Shenoy N."/>
            <person name="Sisk P."/>
            <person name="Stolte C."/>
            <person name="Sykes S."/>
            <person name="Thomson T."/>
            <person name="Walk T."/>
            <person name="White J."/>
            <person name="Yandava C."/>
            <person name="Burger G."/>
            <person name="Gray M.W."/>
            <person name="Holland P.W.H."/>
            <person name="King N."/>
            <person name="Lang F.B.F."/>
            <person name="Roger A.J."/>
            <person name="Ruiz-Trillo I."/>
            <person name="Lander E."/>
            <person name="Nusbaum C."/>
        </authorList>
    </citation>
    <scope>NUCLEOTIDE SEQUENCE [LARGE SCALE GENOMIC DNA]</scope>
    <source>
        <strain evidence="2 3">ATCC 50062</strain>
    </source>
</reference>
<dbReference type="PANTHER" id="PTHR13318">
    <property type="entry name" value="PARTNER OF PAIRED, ISOFORM B-RELATED"/>
    <property type="match status" value="1"/>
</dbReference>
<dbReference type="InterPro" id="IPR057207">
    <property type="entry name" value="FBXL15_LRR"/>
</dbReference>
<dbReference type="InterPro" id="IPR032675">
    <property type="entry name" value="LRR_dom_sf"/>
</dbReference>
<dbReference type="STRING" id="461836.A0A0L0D2G6"/>
<evidence type="ECO:0000259" key="1">
    <source>
        <dbReference type="Pfam" id="PF25372"/>
    </source>
</evidence>
<keyword evidence="3" id="KW-1185">Reference proteome</keyword>
<dbReference type="eggNOG" id="KOG4341">
    <property type="taxonomic scope" value="Eukaryota"/>
</dbReference>
<dbReference type="Pfam" id="PF25372">
    <property type="entry name" value="DUF7885"/>
    <property type="match status" value="1"/>
</dbReference>
<dbReference type="GO" id="GO:0019005">
    <property type="term" value="C:SCF ubiquitin ligase complex"/>
    <property type="evidence" value="ECO:0007669"/>
    <property type="project" value="TreeGrafter"/>
</dbReference>